<evidence type="ECO:0000256" key="10">
    <source>
        <dbReference type="HAMAP-Rule" id="MF_00536"/>
    </source>
</evidence>
<evidence type="ECO:0000256" key="5">
    <source>
        <dbReference type="ARBA" id="ARBA00022857"/>
    </source>
</evidence>
<dbReference type="RefSeq" id="WP_194856821.1">
    <property type="nucleotide sequence ID" value="NZ_ARXR01000047.1"/>
</dbReference>
<protein>
    <recommendedName>
        <fullName evidence="10">4-hydroxythreonine-4-phosphate dehydrogenase</fullName>
        <ecNumber evidence="10">1.1.1.262</ecNumber>
    </recommendedName>
    <alternativeName>
        <fullName evidence="10">4-(phosphohydroxy)-L-threonine dehydrogenase</fullName>
    </alternativeName>
</protein>
<dbReference type="NCBIfam" id="TIGR00557">
    <property type="entry name" value="pdxA"/>
    <property type="match status" value="1"/>
</dbReference>
<dbReference type="Gene3D" id="3.40.718.10">
    <property type="entry name" value="Isopropylmalate Dehydrogenase"/>
    <property type="match status" value="1"/>
</dbReference>
<gene>
    <name evidence="10" type="primary">pdxA</name>
    <name evidence="11" type="ORF">ISO4_03083</name>
</gene>
<evidence type="ECO:0000256" key="9">
    <source>
        <dbReference type="ARBA" id="ARBA00023285"/>
    </source>
</evidence>
<organism evidence="11 12">
    <name type="scientific">Alloalcanivorax venustensis ISO4</name>
    <dbReference type="NCBI Taxonomy" id="1177184"/>
    <lineage>
        <taxon>Bacteria</taxon>
        <taxon>Pseudomonadati</taxon>
        <taxon>Pseudomonadota</taxon>
        <taxon>Gammaproteobacteria</taxon>
        <taxon>Oceanospirillales</taxon>
        <taxon>Alcanivoracaceae</taxon>
        <taxon>Alloalcanivorax</taxon>
    </lineage>
</organism>
<dbReference type="EMBL" id="ARXR01000047">
    <property type="protein sequence ID" value="MBF5054481.1"/>
    <property type="molecule type" value="Genomic_DNA"/>
</dbReference>
<dbReference type="PANTHER" id="PTHR30004:SF5">
    <property type="entry name" value="4-HYDROXYTHREONINE-4-PHOSPHATE DEHYDROGENASE"/>
    <property type="match status" value="1"/>
</dbReference>
<keyword evidence="12" id="KW-1185">Reference proteome</keyword>
<keyword evidence="5 10" id="KW-0521">NADP</keyword>
<evidence type="ECO:0000256" key="4">
    <source>
        <dbReference type="ARBA" id="ARBA00022842"/>
    </source>
</evidence>
<feature type="binding site" evidence="10">
    <location>
        <position position="208"/>
    </location>
    <ligand>
        <name>a divalent metal cation</name>
        <dbReference type="ChEBI" id="CHEBI:60240"/>
        <note>ligand shared between dimeric partners</note>
    </ligand>
</feature>
<comment type="function">
    <text evidence="10">Catalyzes the NAD(P)-dependent oxidation of 4-(phosphooxy)-L-threonine (HTP) into 2-amino-3-oxo-4-(phosphooxy)butyric acid which spontaneously decarboxylates to form 3-amino-2-oxopropyl phosphate (AHAP).</text>
</comment>
<dbReference type="Pfam" id="PF04166">
    <property type="entry name" value="PdxA"/>
    <property type="match status" value="1"/>
</dbReference>
<name>A0ABS0AK08_9GAMM</name>
<comment type="caution">
    <text evidence="11">The sequence shown here is derived from an EMBL/GenBank/DDBJ whole genome shotgun (WGS) entry which is preliminary data.</text>
</comment>
<dbReference type="InterPro" id="IPR005255">
    <property type="entry name" value="PdxA_fam"/>
</dbReference>
<proteinExistence type="inferred from homology"/>
<feature type="binding site" evidence="10">
    <location>
        <position position="133"/>
    </location>
    <ligand>
        <name>substrate</name>
    </ligand>
</feature>
<evidence type="ECO:0000256" key="3">
    <source>
        <dbReference type="ARBA" id="ARBA00022833"/>
    </source>
</evidence>
<feature type="binding site" evidence="10">
    <location>
        <position position="289"/>
    </location>
    <ligand>
        <name>substrate</name>
    </ligand>
</feature>
<evidence type="ECO:0000256" key="6">
    <source>
        <dbReference type="ARBA" id="ARBA00023002"/>
    </source>
</evidence>
<keyword evidence="7 10" id="KW-0520">NAD</keyword>
<evidence type="ECO:0000256" key="8">
    <source>
        <dbReference type="ARBA" id="ARBA00023096"/>
    </source>
</evidence>
<comment type="similarity">
    <text evidence="10">Belongs to the PdxA family.</text>
</comment>
<dbReference type="SUPFAM" id="SSF53659">
    <property type="entry name" value="Isocitrate/Isopropylmalate dehydrogenase-like"/>
    <property type="match status" value="1"/>
</dbReference>
<keyword evidence="9 10" id="KW-0170">Cobalt</keyword>
<dbReference type="PANTHER" id="PTHR30004">
    <property type="entry name" value="4-HYDROXYTHREONINE-4-PHOSPHATE DEHYDROGENASE"/>
    <property type="match status" value="1"/>
</dbReference>
<reference evidence="11 12" key="1">
    <citation type="submission" date="2012-09" db="EMBL/GenBank/DDBJ databases">
        <title>Genome Sequence of alkane-degrading Bacterium Alcanivorax venustensis ISO4.</title>
        <authorList>
            <person name="Lai Q."/>
            <person name="Shao Z."/>
        </authorList>
    </citation>
    <scope>NUCLEOTIDE SEQUENCE [LARGE SCALE GENOMIC DNA]</scope>
    <source>
        <strain evidence="11 12">ISO4</strain>
    </source>
</reference>
<evidence type="ECO:0000256" key="1">
    <source>
        <dbReference type="ARBA" id="ARBA00022490"/>
    </source>
</evidence>
<sequence length="331" mass="34260">MTRRPIAITAGDPAGIGPDLLAALPAALPDLPLVLLADRDVLAARAAALGLELPLPEWAPGRPAPEHGAVLWHCPAGATVTAGQPDPATGAGTLAILERAADGCLDGTFAAMVTAPVAKNIICDGADPAFTGHTEFLAERAGVDQVVMMLTAGDLRVALATTHLPLARVPAAITDAALTRTLTILHDDLRRKFALPRPRILVLGLNPHAGEGGHLGREELDVIIPTLARLRDQGLQLTGPVPADTAFQPDLLTQHDAVLAMYHDQGLPVLKYAGFGEAVNLTLGLPFIRTSVDHGTAFDLAGTGRARAGSLLAATRLAADLAARTEGQESP</sequence>
<comment type="catalytic activity">
    <reaction evidence="10">
        <text>4-(phosphooxy)-L-threonine + NAD(+) = 3-amino-2-oxopropyl phosphate + CO2 + NADH</text>
        <dbReference type="Rhea" id="RHEA:32275"/>
        <dbReference type="ChEBI" id="CHEBI:16526"/>
        <dbReference type="ChEBI" id="CHEBI:57279"/>
        <dbReference type="ChEBI" id="CHEBI:57540"/>
        <dbReference type="ChEBI" id="CHEBI:57945"/>
        <dbReference type="ChEBI" id="CHEBI:58452"/>
        <dbReference type="EC" id="1.1.1.262"/>
    </reaction>
</comment>
<comment type="subunit">
    <text evidence="10">Homodimer.</text>
</comment>
<keyword evidence="6 10" id="KW-0560">Oxidoreductase</keyword>
<feature type="binding site" evidence="10">
    <location>
        <position position="271"/>
    </location>
    <ligand>
        <name>substrate</name>
    </ligand>
</feature>
<feature type="binding site" evidence="10">
    <location>
        <position position="134"/>
    </location>
    <ligand>
        <name>substrate</name>
    </ligand>
</feature>
<keyword evidence="2 10" id="KW-0479">Metal-binding</keyword>
<evidence type="ECO:0000256" key="2">
    <source>
        <dbReference type="ARBA" id="ARBA00022723"/>
    </source>
</evidence>
<evidence type="ECO:0000256" key="7">
    <source>
        <dbReference type="ARBA" id="ARBA00023027"/>
    </source>
</evidence>
<dbReference type="Proteomes" id="UP000644441">
    <property type="component" value="Unassembled WGS sequence"/>
</dbReference>
<dbReference type="InterPro" id="IPR037510">
    <property type="entry name" value="PdxA"/>
</dbReference>
<dbReference type="HAMAP" id="MF_00536">
    <property type="entry name" value="PdxA"/>
    <property type="match status" value="1"/>
</dbReference>
<evidence type="ECO:0000313" key="11">
    <source>
        <dbReference type="EMBL" id="MBF5054481.1"/>
    </source>
</evidence>
<comment type="miscellaneous">
    <text evidence="10">The active site is located at the dimer interface.</text>
</comment>
<keyword evidence="1 10" id="KW-0963">Cytoplasm</keyword>
<comment type="pathway">
    <text evidence="10">Cofactor biosynthesis; pyridoxine 5'-phosphate biosynthesis; pyridoxine 5'-phosphate from D-erythrose 4-phosphate: step 4/5.</text>
</comment>
<feature type="binding site" evidence="10">
    <location>
        <position position="263"/>
    </location>
    <ligand>
        <name>a divalent metal cation</name>
        <dbReference type="ChEBI" id="CHEBI:60240"/>
        <note>ligand shared between dimeric partners</note>
    </ligand>
</feature>
<comment type="cofactor">
    <cofactor evidence="10">
        <name>Zn(2+)</name>
        <dbReference type="ChEBI" id="CHEBI:29105"/>
    </cofactor>
    <cofactor evidence="10">
        <name>Mg(2+)</name>
        <dbReference type="ChEBI" id="CHEBI:18420"/>
    </cofactor>
    <cofactor evidence="10">
        <name>Co(2+)</name>
        <dbReference type="ChEBI" id="CHEBI:48828"/>
    </cofactor>
    <text evidence="10">Binds 1 divalent metal cation per subunit. Can use ions such as Zn(2+), Mg(2+) or Co(2+).</text>
</comment>
<feature type="binding site" evidence="10">
    <location>
        <position position="163"/>
    </location>
    <ligand>
        <name>a divalent metal cation</name>
        <dbReference type="ChEBI" id="CHEBI:60240"/>
        <note>ligand shared between dimeric partners</note>
    </ligand>
</feature>
<evidence type="ECO:0000313" key="12">
    <source>
        <dbReference type="Proteomes" id="UP000644441"/>
    </source>
</evidence>
<accession>A0ABS0AK08</accession>
<keyword evidence="8 10" id="KW-0664">Pyridoxine biosynthesis</keyword>
<comment type="subcellular location">
    <subcellularLocation>
        <location evidence="10">Cytoplasm</location>
    </subcellularLocation>
</comment>
<dbReference type="EC" id="1.1.1.262" evidence="10"/>
<feature type="binding site" evidence="10">
    <location>
        <position position="280"/>
    </location>
    <ligand>
        <name>substrate</name>
    </ligand>
</feature>
<keyword evidence="4 10" id="KW-0460">Magnesium</keyword>
<keyword evidence="3 10" id="KW-0862">Zinc</keyword>